<dbReference type="AlphaFoldDB" id="A0ABD6BH11"/>
<proteinExistence type="predicted"/>
<sequence>MIEHTSKDALRNDPLSANEDVAKLCLQLRHISLEELEEQGLVRWERDEHLVTKGPLFDEKRPEYEID</sequence>
<keyword evidence="2" id="KW-1185">Reference proteome</keyword>
<dbReference type="RefSeq" id="WP_390287837.1">
    <property type="nucleotide sequence ID" value="NZ_JBHUDI010000007.1"/>
</dbReference>
<gene>
    <name evidence="1" type="ORF">ACFR99_12455</name>
</gene>
<accession>A0ABD6BH11</accession>
<organism evidence="1 2">
    <name type="scientific">Haloarchaeobius amylolyticus</name>
    <dbReference type="NCBI Taxonomy" id="1198296"/>
    <lineage>
        <taxon>Archaea</taxon>
        <taxon>Methanobacteriati</taxon>
        <taxon>Methanobacteriota</taxon>
        <taxon>Stenosarchaea group</taxon>
        <taxon>Halobacteria</taxon>
        <taxon>Halobacteriales</taxon>
        <taxon>Halorubellaceae</taxon>
        <taxon>Haloarchaeobius</taxon>
    </lineage>
</organism>
<evidence type="ECO:0000313" key="1">
    <source>
        <dbReference type="EMBL" id="MFD1564359.1"/>
    </source>
</evidence>
<dbReference type="EMBL" id="JBHUDI010000007">
    <property type="protein sequence ID" value="MFD1564359.1"/>
    <property type="molecule type" value="Genomic_DNA"/>
</dbReference>
<comment type="caution">
    <text evidence="1">The sequence shown here is derived from an EMBL/GenBank/DDBJ whole genome shotgun (WGS) entry which is preliminary data.</text>
</comment>
<protein>
    <submittedName>
        <fullName evidence="1">Uncharacterized protein</fullName>
    </submittedName>
</protein>
<name>A0ABD6BH11_9EURY</name>
<evidence type="ECO:0000313" key="2">
    <source>
        <dbReference type="Proteomes" id="UP001597076"/>
    </source>
</evidence>
<dbReference type="Proteomes" id="UP001597076">
    <property type="component" value="Unassembled WGS sequence"/>
</dbReference>
<reference evidence="1 2" key="1">
    <citation type="journal article" date="2019" name="Int. J. Syst. Evol. Microbiol.">
        <title>The Global Catalogue of Microorganisms (GCM) 10K type strain sequencing project: providing services to taxonomists for standard genome sequencing and annotation.</title>
        <authorList>
            <consortium name="The Broad Institute Genomics Platform"/>
            <consortium name="The Broad Institute Genome Sequencing Center for Infectious Disease"/>
            <person name="Wu L."/>
            <person name="Ma J."/>
        </authorList>
    </citation>
    <scope>NUCLEOTIDE SEQUENCE [LARGE SCALE GENOMIC DNA]</scope>
    <source>
        <strain evidence="1 2">CGMCC 1.12230</strain>
    </source>
</reference>